<dbReference type="AlphaFoldDB" id="A0A8D0XM79"/>
<dbReference type="Pfam" id="PF05241">
    <property type="entry name" value="EBP"/>
    <property type="match status" value="1"/>
</dbReference>
<keyword evidence="3 5" id="KW-1133">Transmembrane helix</keyword>
<keyword evidence="4 5" id="KW-0472">Membrane</keyword>
<evidence type="ECO:0000313" key="7">
    <source>
        <dbReference type="Ensembl" id="ENSSSCP00030039752.1"/>
    </source>
</evidence>
<evidence type="ECO:0000256" key="3">
    <source>
        <dbReference type="ARBA" id="ARBA00022989"/>
    </source>
</evidence>
<evidence type="ECO:0000259" key="6">
    <source>
        <dbReference type="Pfam" id="PF05241"/>
    </source>
</evidence>
<reference evidence="7" key="1">
    <citation type="submission" date="2025-08" db="UniProtKB">
        <authorList>
            <consortium name="Ensembl"/>
        </authorList>
    </citation>
    <scope>IDENTIFICATION</scope>
</reference>
<organism evidence="7 8">
    <name type="scientific">Sus scrofa</name>
    <name type="common">Pig</name>
    <dbReference type="NCBI Taxonomy" id="9823"/>
    <lineage>
        <taxon>Eukaryota</taxon>
        <taxon>Metazoa</taxon>
        <taxon>Chordata</taxon>
        <taxon>Craniata</taxon>
        <taxon>Vertebrata</taxon>
        <taxon>Euteleostomi</taxon>
        <taxon>Mammalia</taxon>
        <taxon>Eutheria</taxon>
        <taxon>Laurasiatheria</taxon>
        <taxon>Artiodactyla</taxon>
        <taxon>Suina</taxon>
        <taxon>Suidae</taxon>
        <taxon>Sus</taxon>
    </lineage>
</organism>
<dbReference type="InterPro" id="IPR051987">
    <property type="entry name" value="Sigma-2_receptor-like"/>
</dbReference>
<dbReference type="InterPro" id="IPR033118">
    <property type="entry name" value="EXPERA"/>
</dbReference>
<feature type="transmembrane region" description="Helical" evidence="5">
    <location>
        <begin position="151"/>
        <end position="173"/>
    </location>
</feature>
<evidence type="ECO:0000256" key="2">
    <source>
        <dbReference type="ARBA" id="ARBA00022692"/>
    </source>
</evidence>
<name>A0A8D0XM79_PIG</name>
<sequence length="187" mass="20272">MGTAGFVLAAGRGGAGRCPRTAGAPACTHGVFLYPRSVSVPTELSCERSLGSHRAQPTDDGASGCPARPGVVAGLLLPLPHPPHPARGYAGIAAARSLPRRGGCKWIRTPAIIYSVHTMTTLIPIISTFLFEDFSKASCFKGQGPTTFHERLFLLSVYIPYFLIPLMLLLFMLRNPYYKSEEKRKKK</sequence>
<comment type="subcellular location">
    <subcellularLocation>
        <location evidence="1">Membrane</location>
        <topology evidence="1">Multi-pass membrane protein</topology>
    </subcellularLocation>
</comment>
<accession>A0A8D0XM79</accession>
<protein>
    <recommendedName>
        <fullName evidence="6">EXPERA domain-containing protein</fullName>
    </recommendedName>
</protein>
<evidence type="ECO:0000313" key="8">
    <source>
        <dbReference type="Proteomes" id="UP000694570"/>
    </source>
</evidence>
<dbReference type="PANTHER" id="PTHR31204">
    <property type="entry name" value="SIGMA INTRACELLULAR RECEPTOR 2"/>
    <property type="match status" value="1"/>
</dbReference>
<feature type="transmembrane region" description="Helical" evidence="5">
    <location>
        <begin position="111"/>
        <end position="131"/>
    </location>
</feature>
<feature type="domain" description="EXPERA" evidence="6">
    <location>
        <begin position="104"/>
        <end position="172"/>
    </location>
</feature>
<dbReference type="Proteomes" id="UP000694570">
    <property type="component" value="Unplaced"/>
</dbReference>
<dbReference type="PANTHER" id="PTHR31204:SF1">
    <property type="entry name" value="SIGMA INTRACELLULAR RECEPTOR 2"/>
    <property type="match status" value="1"/>
</dbReference>
<keyword evidence="2 5" id="KW-0812">Transmembrane</keyword>
<evidence type="ECO:0000256" key="1">
    <source>
        <dbReference type="ARBA" id="ARBA00004141"/>
    </source>
</evidence>
<dbReference type="GO" id="GO:0016020">
    <property type="term" value="C:membrane"/>
    <property type="evidence" value="ECO:0007669"/>
    <property type="project" value="UniProtKB-SubCell"/>
</dbReference>
<evidence type="ECO:0000256" key="4">
    <source>
        <dbReference type="ARBA" id="ARBA00023136"/>
    </source>
</evidence>
<evidence type="ECO:0000256" key="5">
    <source>
        <dbReference type="SAM" id="Phobius"/>
    </source>
</evidence>
<dbReference type="Ensembl" id="ENSSSCT00030086210.1">
    <property type="protein sequence ID" value="ENSSSCP00030039752.1"/>
    <property type="gene ID" value="ENSSSCG00030061685.1"/>
</dbReference>
<proteinExistence type="predicted"/>